<evidence type="ECO:0000313" key="2">
    <source>
        <dbReference type="EMBL" id="RXH69160.1"/>
    </source>
</evidence>
<dbReference type="EMBL" id="RDQH01000343">
    <property type="protein sequence ID" value="RXH69160.1"/>
    <property type="molecule type" value="Genomic_DNA"/>
</dbReference>
<accession>A0A498HEF1</accession>
<proteinExistence type="predicted"/>
<organism evidence="2 3">
    <name type="scientific">Malus domestica</name>
    <name type="common">Apple</name>
    <name type="synonym">Pyrus malus</name>
    <dbReference type="NCBI Taxonomy" id="3750"/>
    <lineage>
        <taxon>Eukaryota</taxon>
        <taxon>Viridiplantae</taxon>
        <taxon>Streptophyta</taxon>
        <taxon>Embryophyta</taxon>
        <taxon>Tracheophyta</taxon>
        <taxon>Spermatophyta</taxon>
        <taxon>Magnoliopsida</taxon>
        <taxon>eudicotyledons</taxon>
        <taxon>Gunneridae</taxon>
        <taxon>Pentapetalae</taxon>
        <taxon>rosids</taxon>
        <taxon>fabids</taxon>
        <taxon>Rosales</taxon>
        <taxon>Rosaceae</taxon>
        <taxon>Amygdaloideae</taxon>
        <taxon>Maleae</taxon>
        <taxon>Malus</taxon>
    </lineage>
</organism>
<dbReference type="Proteomes" id="UP000290289">
    <property type="component" value="Chromosome 17"/>
</dbReference>
<protein>
    <submittedName>
        <fullName evidence="2">Uncharacterized protein</fullName>
    </submittedName>
</protein>
<sequence>MGLSKQTSNERESSSSDEIQERVILQEGRLQQVGRRGCGYIKCSSEVSRSCADSGGQQQNRSKQWSRDCRVARNAISRFSLDGDVAVQCKELLA</sequence>
<evidence type="ECO:0000313" key="3">
    <source>
        <dbReference type="Proteomes" id="UP000290289"/>
    </source>
</evidence>
<feature type="region of interest" description="Disordered" evidence="1">
    <location>
        <begin position="1"/>
        <end position="21"/>
    </location>
</feature>
<gene>
    <name evidence="2" type="ORF">DVH24_031493</name>
</gene>
<reference evidence="2 3" key="1">
    <citation type="submission" date="2018-10" db="EMBL/GenBank/DDBJ databases">
        <title>A high-quality apple genome assembly.</title>
        <authorList>
            <person name="Hu J."/>
        </authorList>
    </citation>
    <scope>NUCLEOTIDE SEQUENCE [LARGE SCALE GENOMIC DNA]</scope>
    <source>
        <strain evidence="3">cv. HFTH1</strain>
        <tissue evidence="2">Young leaf</tissue>
    </source>
</reference>
<keyword evidence="3" id="KW-1185">Reference proteome</keyword>
<comment type="caution">
    <text evidence="2">The sequence shown here is derived from an EMBL/GenBank/DDBJ whole genome shotgun (WGS) entry which is preliminary data.</text>
</comment>
<dbReference type="AlphaFoldDB" id="A0A498HEF1"/>
<name>A0A498HEF1_MALDO</name>
<evidence type="ECO:0000256" key="1">
    <source>
        <dbReference type="SAM" id="MobiDB-lite"/>
    </source>
</evidence>